<name>A0ABT1Y2B6_9FIRM</name>
<evidence type="ECO:0000259" key="1">
    <source>
        <dbReference type="Pfam" id="PF01548"/>
    </source>
</evidence>
<organism evidence="3 4">
    <name type="scientific">Dehalobacterium formicoaceticum</name>
    <dbReference type="NCBI Taxonomy" id="51515"/>
    <lineage>
        <taxon>Bacteria</taxon>
        <taxon>Bacillati</taxon>
        <taxon>Bacillota</taxon>
        <taxon>Clostridia</taxon>
        <taxon>Eubacteriales</taxon>
        <taxon>Peptococcaceae</taxon>
        <taxon>Dehalobacterium</taxon>
    </lineage>
</organism>
<dbReference type="Proteomes" id="UP001524944">
    <property type="component" value="Unassembled WGS sequence"/>
</dbReference>
<comment type="caution">
    <text evidence="3">The sequence shown here is derived from an EMBL/GenBank/DDBJ whole genome shotgun (WGS) entry which is preliminary data.</text>
</comment>
<protein>
    <submittedName>
        <fullName evidence="3">IS110 family transposase</fullName>
    </submittedName>
</protein>
<dbReference type="EMBL" id="JANPWE010000002">
    <property type="protein sequence ID" value="MCR6545017.1"/>
    <property type="molecule type" value="Genomic_DNA"/>
</dbReference>
<dbReference type="PANTHER" id="PTHR33055">
    <property type="entry name" value="TRANSPOSASE FOR INSERTION SEQUENCE ELEMENT IS1111A"/>
    <property type="match status" value="1"/>
</dbReference>
<feature type="domain" description="Transposase IS116/IS110/IS902 C-terminal" evidence="2">
    <location>
        <begin position="286"/>
        <end position="364"/>
    </location>
</feature>
<evidence type="ECO:0000313" key="3">
    <source>
        <dbReference type="EMBL" id="MCR6545017.1"/>
    </source>
</evidence>
<keyword evidence="4" id="KW-1185">Reference proteome</keyword>
<dbReference type="NCBIfam" id="NF033542">
    <property type="entry name" value="transpos_IS110"/>
    <property type="match status" value="1"/>
</dbReference>
<feature type="domain" description="Transposase IS110-like N-terminal" evidence="1">
    <location>
        <begin position="9"/>
        <end position="168"/>
    </location>
</feature>
<sequence>MSKCNYLSVGIDVGSAFSWMSIVDPDENLILKPFKIIHNNLDSLERALAAIKKAEESNSMKSQTFLESTGIYHFPLFCYLMESGFEAFVINPLITYSIKNIGIRKVKNDKLDSIGIAKLGLKPNLQVSVIPAKLVLELRALTRNYYNLVDIRSSYVNQLKTHLHTVFPQYLDVFCDVTGTTSMMILESYPTPDKILRAHKDSLISKISKASRKGINKATEKYDKLVLAAKSAKVFGCNLDSVYFNISTTLTLIKGMDSAIAATMDNIHTLVKQFHSEKFVQQVNWLNSITGIGFLSAVTIMCEIGDYSVFKTPKQLFAYFGMDPEVKQSGKFNATEVHMSKRGSRIARRAIFAVALACIRKKRNGEAINPYLYDFYQKKASVKPKMVALGAVMHKVCNYIFAVLRDETEFTVRSPEEHRDAYKPSVTLAA</sequence>
<dbReference type="Pfam" id="PF02371">
    <property type="entry name" value="Transposase_20"/>
    <property type="match status" value="1"/>
</dbReference>
<dbReference type="RefSeq" id="WP_257912635.1">
    <property type="nucleotide sequence ID" value="NZ_JANPWE010000002.1"/>
</dbReference>
<gene>
    <name evidence="3" type="ORF">NVS47_05700</name>
</gene>
<proteinExistence type="predicted"/>
<evidence type="ECO:0000259" key="2">
    <source>
        <dbReference type="Pfam" id="PF02371"/>
    </source>
</evidence>
<dbReference type="InterPro" id="IPR047650">
    <property type="entry name" value="Transpos_IS110"/>
</dbReference>
<dbReference type="InterPro" id="IPR002525">
    <property type="entry name" value="Transp_IS110-like_N"/>
</dbReference>
<evidence type="ECO:0000313" key="4">
    <source>
        <dbReference type="Proteomes" id="UP001524944"/>
    </source>
</evidence>
<dbReference type="PANTHER" id="PTHR33055:SF13">
    <property type="entry name" value="TRANSPOSASE"/>
    <property type="match status" value="1"/>
</dbReference>
<reference evidence="3 4" key="1">
    <citation type="submission" date="2022-08" db="EMBL/GenBank/DDBJ databases">
        <title>Proteogenomics of the novel Dehalobacterium formicoaceticum strain EZ94 highlights a key role of methyltransferases during anaerobic dichloromethane degradation.</title>
        <authorList>
            <person name="Wasmund K."/>
        </authorList>
    </citation>
    <scope>NUCLEOTIDE SEQUENCE [LARGE SCALE GENOMIC DNA]</scope>
    <source>
        <strain evidence="3 4">EZ94</strain>
    </source>
</reference>
<accession>A0ABT1Y2B6</accession>
<dbReference type="Pfam" id="PF01548">
    <property type="entry name" value="DEDD_Tnp_IS110"/>
    <property type="match status" value="1"/>
</dbReference>
<dbReference type="InterPro" id="IPR003346">
    <property type="entry name" value="Transposase_20"/>
</dbReference>